<dbReference type="GO" id="GO:0140664">
    <property type="term" value="F:ATP-dependent DNA damage sensor activity"/>
    <property type="evidence" value="ECO:0007669"/>
    <property type="project" value="InterPro"/>
</dbReference>
<dbReference type="AlphaFoldDB" id="A0A1J5R581"/>
<dbReference type="GO" id="GO:0030983">
    <property type="term" value="F:mismatched DNA binding"/>
    <property type="evidence" value="ECO:0007669"/>
    <property type="project" value="InterPro"/>
</dbReference>
<dbReference type="InterPro" id="IPR000432">
    <property type="entry name" value="DNA_mismatch_repair_MutS_C"/>
</dbReference>
<keyword evidence="5" id="KW-0378">Hydrolase</keyword>
<dbReference type="PANTHER" id="PTHR11361:SF34">
    <property type="entry name" value="DNA MISMATCH REPAIR PROTEIN MSH1, MITOCHONDRIAL"/>
    <property type="match status" value="1"/>
</dbReference>
<dbReference type="SUPFAM" id="SSF52540">
    <property type="entry name" value="P-loop containing nucleoside triphosphate hydrolases"/>
    <property type="match status" value="1"/>
</dbReference>
<gene>
    <name evidence="5" type="primary">mutS2_5</name>
    <name evidence="5" type="ORF">GALL_275150</name>
</gene>
<feature type="domain" description="DNA mismatch repair proteins mutS family" evidence="4">
    <location>
        <begin position="354"/>
        <end position="534"/>
    </location>
</feature>
<dbReference type="Gene3D" id="3.40.50.300">
    <property type="entry name" value="P-loop containing nucleotide triphosphate hydrolases"/>
    <property type="match status" value="1"/>
</dbReference>
<keyword evidence="5" id="KW-0540">Nuclease</keyword>
<dbReference type="GO" id="GO:0006298">
    <property type="term" value="P:mismatch repair"/>
    <property type="evidence" value="ECO:0007669"/>
    <property type="project" value="InterPro"/>
</dbReference>
<protein>
    <submittedName>
        <fullName evidence="5">Endonuclease MutS2</fullName>
        <ecNumber evidence="5">3.1.-.-</ecNumber>
    </submittedName>
</protein>
<evidence type="ECO:0000313" key="5">
    <source>
        <dbReference type="EMBL" id="OIQ90602.1"/>
    </source>
</evidence>
<dbReference type="InterPro" id="IPR045076">
    <property type="entry name" value="MutS"/>
</dbReference>
<evidence type="ECO:0000256" key="2">
    <source>
        <dbReference type="ARBA" id="ARBA00022840"/>
    </source>
</evidence>
<dbReference type="GO" id="GO:0004519">
    <property type="term" value="F:endonuclease activity"/>
    <property type="evidence" value="ECO:0007669"/>
    <property type="project" value="UniProtKB-KW"/>
</dbReference>
<dbReference type="GO" id="GO:0016787">
    <property type="term" value="F:hydrolase activity"/>
    <property type="evidence" value="ECO:0007669"/>
    <property type="project" value="UniProtKB-KW"/>
</dbReference>
<dbReference type="Pfam" id="PF00488">
    <property type="entry name" value="MutS_V"/>
    <property type="match status" value="1"/>
</dbReference>
<evidence type="ECO:0000256" key="1">
    <source>
        <dbReference type="ARBA" id="ARBA00022741"/>
    </source>
</evidence>
<keyword evidence="2" id="KW-0067">ATP-binding</keyword>
<proteinExistence type="predicted"/>
<dbReference type="GO" id="GO:0005524">
    <property type="term" value="F:ATP binding"/>
    <property type="evidence" value="ECO:0007669"/>
    <property type="project" value="UniProtKB-KW"/>
</dbReference>
<organism evidence="5">
    <name type="scientific">mine drainage metagenome</name>
    <dbReference type="NCBI Taxonomy" id="410659"/>
    <lineage>
        <taxon>unclassified sequences</taxon>
        <taxon>metagenomes</taxon>
        <taxon>ecological metagenomes</taxon>
    </lineage>
</organism>
<dbReference type="EMBL" id="MLJW01000286">
    <property type="protein sequence ID" value="OIQ90602.1"/>
    <property type="molecule type" value="Genomic_DNA"/>
</dbReference>
<comment type="caution">
    <text evidence="5">The sequence shown here is derived from an EMBL/GenBank/DDBJ whole genome shotgun (WGS) entry which is preliminary data.</text>
</comment>
<dbReference type="InterPro" id="IPR027417">
    <property type="entry name" value="P-loop_NTPase"/>
</dbReference>
<accession>A0A1J5R581</accession>
<keyword evidence="3" id="KW-0238">DNA-binding</keyword>
<dbReference type="EC" id="3.1.-.-" evidence="5"/>
<reference evidence="5" key="1">
    <citation type="submission" date="2016-10" db="EMBL/GenBank/DDBJ databases">
        <title>Sequence of Gallionella enrichment culture.</title>
        <authorList>
            <person name="Poehlein A."/>
            <person name="Muehling M."/>
            <person name="Daniel R."/>
        </authorList>
    </citation>
    <scope>NUCLEOTIDE SEQUENCE</scope>
</reference>
<dbReference type="SMART" id="SM00534">
    <property type="entry name" value="MUTSac"/>
    <property type="match status" value="1"/>
</dbReference>
<evidence type="ECO:0000259" key="4">
    <source>
        <dbReference type="SMART" id="SM00534"/>
    </source>
</evidence>
<evidence type="ECO:0000256" key="3">
    <source>
        <dbReference type="ARBA" id="ARBA00023125"/>
    </source>
</evidence>
<dbReference type="GO" id="GO:0005829">
    <property type="term" value="C:cytosol"/>
    <property type="evidence" value="ECO:0007669"/>
    <property type="project" value="TreeGrafter"/>
</dbReference>
<keyword evidence="5" id="KW-0255">Endonuclease</keyword>
<dbReference type="PANTHER" id="PTHR11361">
    <property type="entry name" value="DNA MISMATCH REPAIR PROTEIN MUTS FAMILY MEMBER"/>
    <property type="match status" value="1"/>
</dbReference>
<keyword evidence="1" id="KW-0547">Nucleotide-binding</keyword>
<sequence>MKAHLLHPRHDAPWREISRAVAQREARRTGWRYRTEGNVSEAPPIWNETDLTRDLALETLFQAMAGEDDCLYETVRWTILQSTRGDLEAVQYRQGVLQDCLDHSDIVRQLYDVALAAANRRNERISGLLARHPDWVLRDGCDRMERFLSALRALRAIADRRGTGFISEGWRRFFAMVDSQLDDGYLASVQEHLEQLRNRDGALVQSVKLGYGNAGESYILHRFPSRLRNWRSWFEDLFVRAAPAFAFELDPRDESGSQALHDLHNQGIALVADALGRSADHVGAFFGMLRVELAFYVGCLNLHDLLQQKNLPVCMPVAEPVGSRRLSLRGLYDVGLALTLASGVVGNDAVADDKALIIVTGANTGGKSTFLRSVGLAQVMMQSGMFVGAEAFHAGLCDGLFTHCKREEDTGLKQGKFDEELNRMSAIIDHIRPESWVLFNESFSATNEREGAEIAHQIMTALLAKGVRILCVTHLYELAHGFFERDRDEALFLRAPRREDGGRTFKLVEGEPLPTSFGNDLYLRIFSASHETVEAIGEREGHGDG</sequence>
<name>A0A1J5R581_9ZZZZ</name>